<dbReference type="OrthoDB" id="6469568at2759"/>
<gene>
    <name evidence="2" type="ORF">TNCT_15411</name>
    <name evidence="3" type="ORF">TNCT_160911</name>
</gene>
<evidence type="ECO:0000313" key="3">
    <source>
        <dbReference type="EMBL" id="GFQ81926.1"/>
    </source>
</evidence>
<evidence type="ECO:0000313" key="4">
    <source>
        <dbReference type="Proteomes" id="UP000887116"/>
    </source>
</evidence>
<proteinExistence type="predicted"/>
<keyword evidence="1" id="KW-1133">Transmembrane helix</keyword>
<reference evidence="2" key="1">
    <citation type="submission" date="2020-07" db="EMBL/GenBank/DDBJ databases">
        <title>Multicomponent nature underlies the extraordinary mechanical properties of spider dragline silk.</title>
        <authorList>
            <person name="Kono N."/>
            <person name="Nakamura H."/>
            <person name="Mori M."/>
            <person name="Yoshida Y."/>
            <person name="Ohtoshi R."/>
            <person name="Malay A.D."/>
            <person name="Moran D.A.P."/>
            <person name="Tomita M."/>
            <person name="Numata K."/>
            <person name="Arakawa K."/>
        </authorList>
    </citation>
    <scope>NUCLEOTIDE SEQUENCE</scope>
</reference>
<keyword evidence="4" id="KW-1185">Reference proteome</keyword>
<accession>A0A8X6FAG0</accession>
<keyword evidence="1" id="KW-0812">Transmembrane</keyword>
<name>A0A8X6FAG0_TRICU</name>
<comment type="caution">
    <text evidence="2">The sequence shown here is derived from an EMBL/GenBank/DDBJ whole genome shotgun (WGS) entry which is preliminary data.</text>
</comment>
<dbReference type="Proteomes" id="UP000887116">
    <property type="component" value="Unassembled WGS sequence"/>
</dbReference>
<protein>
    <submittedName>
        <fullName evidence="2">Uncharacterized protein</fullName>
    </submittedName>
</protein>
<feature type="transmembrane region" description="Helical" evidence="1">
    <location>
        <begin position="60"/>
        <end position="80"/>
    </location>
</feature>
<keyword evidence="1" id="KW-0472">Membrane</keyword>
<evidence type="ECO:0000313" key="2">
    <source>
        <dbReference type="EMBL" id="GFQ74782.1"/>
    </source>
</evidence>
<dbReference type="AlphaFoldDB" id="A0A8X6FAG0"/>
<evidence type="ECO:0000256" key="1">
    <source>
        <dbReference type="SAM" id="Phobius"/>
    </source>
</evidence>
<sequence>MLSKKSRLCVGKVWMDCCCSEIPEGNDRSFYDLSRHQTSQGILSSATPLGRCVFTLPARVHYFSVLFLFVITSVPSLRALSPKYFYESGFTYPFDCSTCMAQSNQLDVVMCLVLYC</sequence>
<organism evidence="2 4">
    <name type="scientific">Trichonephila clavata</name>
    <name type="common">Joro spider</name>
    <name type="synonym">Nephila clavata</name>
    <dbReference type="NCBI Taxonomy" id="2740835"/>
    <lineage>
        <taxon>Eukaryota</taxon>
        <taxon>Metazoa</taxon>
        <taxon>Ecdysozoa</taxon>
        <taxon>Arthropoda</taxon>
        <taxon>Chelicerata</taxon>
        <taxon>Arachnida</taxon>
        <taxon>Araneae</taxon>
        <taxon>Araneomorphae</taxon>
        <taxon>Entelegynae</taxon>
        <taxon>Araneoidea</taxon>
        <taxon>Nephilidae</taxon>
        <taxon>Trichonephila</taxon>
    </lineage>
</organism>
<dbReference type="EMBL" id="BMAO01012513">
    <property type="protein sequence ID" value="GFQ81926.1"/>
    <property type="molecule type" value="Genomic_DNA"/>
</dbReference>
<dbReference type="EMBL" id="BMAO01011580">
    <property type="protein sequence ID" value="GFQ74782.1"/>
    <property type="molecule type" value="Genomic_DNA"/>
</dbReference>